<dbReference type="GO" id="GO:0005524">
    <property type="term" value="F:ATP binding"/>
    <property type="evidence" value="ECO:0007669"/>
    <property type="project" value="UniProtKB-KW"/>
</dbReference>
<dbReference type="InterPro" id="IPR005467">
    <property type="entry name" value="His_kinase_dom"/>
</dbReference>
<evidence type="ECO:0000256" key="17">
    <source>
        <dbReference type="PROSITE-ProRule" id="PRU00169"/>
    </source>
</evidence>
<evidence type="ECO:0000256" key="14">
    <source>
        <dbReference type="ARBA" id="ARBA00064003"/>
    </source>
</evidence>
<protein>
    <recommendedName>
        <fullName evidence="15">Sensory/regulatory protein RpfC</fullName>
        <ecNumber evidence="3">2.7.13.3</ecNumber>
    </recommendedName>
</protein>
<dbReference type="SUPFAM" id="SSF47226">
    <property type="entry name" value="Histidine-containing phosphotransfer domain, HPT domain"/>
    <property type="match status" value="1"/>
</dbReference>
<dbReference type="CDD" id="cd16922">
    <property type="entry name" value="HATPase_EvgS-ArcB-TorS-like"/>
    <property type="match status" value="1"/>
</dbReference>
<dbReference type="SUPFAM" id="SSF47384">
    <property type="entry name" value="Homodimeric domain of signal transducing histidine kinase"/>
    <property type="match status" value="1"/>
</dbReference>
<dbReference type="EMBL" id="PNIN01000056">
    <property type="protein sequence ID" value="PMP70248.1"/>
    <property type="molecule type" value="Genomic_DNA"/>
</dbReference>
<evidence type="ECO:0000256" key="12">
    <source>
        <dbReference type="ARBA" id="ARBA00023012"/>
    </source>
</evidence>
<dbReference type="PROSITE" id="PS50109">
    <property type="entry name" value="HIS_KIN"/>
    <property type="match status" value="1"/>
</dbReference>
<keyword evidence="8" id="KW-0547">Nucleotide-binding</keyword>
<dbReference type="InterPro" id="IPR036641">
    <property type="entry name" value="HPT_dom_sf"/>
</dbReference>
<keyword evidence="7" id="KW-0812">Transmembrane</keyword>
<dbReference type="Pfam" id="PF00072">
    <property type="entry name" value="Response_reg"/>
    <property type="match status" value="1"/>
</dbReference>
<dbReference type="CDD" id="cd00130">
    <property type="entry name" value="PAS"/>
    <property type="match status" value="3"/>
</dbReference>
<dbReference type="CDD" id="cd00082">
    <property type="entry name" value="HisKA"/>
    <property type="match status" value="1"/>
</dbReference>
<evidence type="ECO:0000256" key="3">
    <source>
        <dbReference type="ARBA" id="ARBA00012438"/>
    </source>
</evidence>
<keyword evidence="6" id="KW-0808">Transferase</keyword>
<dbReference type="GO" id="GO:0005886">
    <property type="term" value="C:plasma membrane"/>
    <property type="evidence" value="ECO:0007669"/>
    <property type="project" value="UniProtKB-SubCell"/>
</dbReference>
<feature type="domain" description="PAC" evidence="21">
    <location>
        <begin position="83"/>
        <end position="136"/>
    </location>
</feature>
<dbReference type="SUPFAM" id="SSF52172">
    <property type="entry name" value="CheY-like"/>
    <property type="match status" value="1"/>
</dbReference>
<dbReference type="Gene3D" id="3.40.50.2300">
    <property type="match status" value="1"/>
</dbReference>
<dbReference type="InterPro" id="IPR004358">
    <property type="entry name" value="Sig_transdc_His_kin-like_C"/>
</dbReference>
<dbReference type="Gene3D" id="3.30.450.20">
    <property type="entry name" value="PAS domain"/>
    <property type="match status" value="3"/>
</dbReference>
<dbReference type="CDD" id="cd17546">
    <property type="entry name" value="REC_hyHK_CKI1_RcsC-like"/>
    <property type="match status" value="1"/>
</dbReference>
<dbReference type="Gene3D" id="1.10.287.130">
    <property type="match status" value="1"/>
</dbReference>
<comment type="subunit">
    <text evidence="14">At low DSF concentrations, interacts with RpfF.</text>
</comment>
<name>A0A2J6WIN0_9BACT</name>
<dbReference type="Pfam" id="PF00512">
    <property type="entry name" value="HisKA"/>
    <property type="match status" value="1"/>
</dbReference>
<feature type="modified residue" description="Phosphohistidine" evidence="16">
    <location>
        <position position="961"/>
    </location>
</feature>
<dbReference type="AlphaFoldDB" id="A0A2J6WIN0"/>
<evidence type="ECO:0000256" key="9">
    <source>
        <dbReference type="ARBA" id="ARBA00022777"/>
    </source>
</evidence>
<organism evidence="23 24">
    <name type="scientific">Calditerrivibrio nitroreducens</name>
    <dbReference type="NCBI Taxonomy" id="477976"/>
    <lineage>
        <taxon>Bacteria</taxon>
        <taxon>Pseudomonadati</taxon>
        <taxon>Deferribacterota</taxon>
        <taxon>Deferribacteres</taxon>
        <taxon>Deferribacterales</taxon>
        <taxon>Calditerrivibrionaceae</taxon>
    </lineage>
</organism>
<evidence type="ECO:0000259" key="21">
    <source>
        <dbReference type="PROSITE" id="PS50113"/>
    </source>
</evidence>
<dbReference type="Pfam" id="PF08447">
    <property type="entry name" value="PAS_3"/>
    <property type="match status" value="2"/>
</dbReference>
<dbReference type="InterPro" id="IPR008207">
    <property type="entry name" value="Sig_transdc_His_kin_Hpt_dom"/>
</dbReference>
<evidence type="ECO:0000256" key="5">
    <source>
        <dbReference type="ARBA" id="ARBA00022553"/>
    </source>
</evidence>
<dbReference type="Gene3D" id="2.10.70.100">
    <property type="match status" value="2"/>
</dbReference>
<comment type="subcellular location">
    <subcellularLocation>
        <location evidence="2">Cell membrane</location>
        <topology evidence="2">Multi-pass membrane protein</topology>
    </subcellularLocation>
</comment>
<keyword evidence="5 17" id="KW-0597">Phosphoprotein</keyword>
<feature type="domain" description="Histidine kinase" evidence="18">
    <location>
        <begin position="409"/>
        <end position="630"/>
    </location>
</feature>
<dbReference type="Pfam" id="PF02518">
    <property type="entry name" value="HATPase_c"/>
    <property type="match status" value="1"/>
</dbReference>
<dbReference type="InterPro" id="IPR003594">
    <property type="entry name" value="HATPase_dom"/>
</dbReference>
<comment type="caution">
    <text evidence="23">The sequence shown here is derived from an EMBL/GenBank/DDBJ whole genome shotgun (WGS) entry which is preliminary data.</text>
</comment>
<dbReference type="PROSITE" id="PS50112">
    <property type="entry name" value="PAS"/>
    <property type="match status" value="2"/>
</dbReference>
<dbReference type="EC" id="2.7.13.3" evidence="3"/>
<dbReference type="InterPro" id="IPR001789">
    <property type="entry name" value="Sig_transdc_resp-reg_receiver"/>
</dbReference>
<dbReference type="InterPro" id="IPR013655">
    <property type="entry name" value="PAS_fold_3"/>
</dbReference>
<dbReference type="GO" id="GO:0000155">
    <property type="term" value="F:phosphorelay sensor kinase activity"/>
    <property type="evidence" value="ECO:0007669"/>
    <property type="project" value="InterPro"/>
</dbReference>
<dbReference type="InterPro" id="IPR011006">
    <property type="entry name" value="CheY-like_superfamily"/>
</dbReference>
<dbReference type="InterPro" id="IPR000700">
    <property type="entry name" value="PAS-assoc_C"/>
</dbReference>
<evidence type="ECO:0000256" key="15">
    <source>
        <dbReference type="ARBA" id="ARBA00068150"/>
    </source>
</evidence>
<evidence type="ECO:0000256" key="10">
    <source>
        <dbReference type="ARBA" id="ARBA00022840"/>
    </source>
</evidence>
<dbReference type="SUPFAM" id="SSF55785">
    <property type="entry name" value="PYP-like sensor domain (PAS domain)"/>
    <property type="match status" value="3"/>
</dbReference>
<evidence type="ECO:0000256" key="7">
    <source>
        <dbReference type="ARBA" id="ARBA00022692"/>
    </source>
</evidence>
<keyword evidence="9" id="KW-0418">Kinase</keyword>
<dbReference type="FunFam" id="3.30.565.10:FF:000010">
    <property type="entry name" value="Sensor histidine kinase RcsC"/>
    <property type="match status" value="1"/>
</dbReference>
<dbReference type="FunFam" id="1.10.287.130:FF:000002">
    <property type="entry name" value="Two-component osmosensing histidine kinase"/>
    <property type="match status" value="1"/>
</dbReference>
<evidence type="ECO:0000259" key="20">
    <source>
        <dbReference type="PROSITE" id="PS50112"/>
    </source>
</evidence>
<dbReference type="InterPro" id="IPR036097">
    <property type="entry name" value="HisK_dim/P_sf"/>
</dbReference>
<keyword evidence="13" id="KW-0472">Membrane</keyword>
<dbReference type="Gene3D" id="1.20.120.160">
    <property type="entry name" value="HPT domain"/>
    <property type="match status" value="1"/>
</dbReference>
<feature type="domain" description="HPt" evidence="22">
    <location>
        <begin position="922"/>
        <end position="1016"/>
    </location>
</feature>
<keyword evidence="10" id="KW-0067">ATP-binding</keyword>
<evidence type="ECO:0000259" key="22">
    <source>
        <dbReference type="PROSITE" id="PS50894"/>
    </source>
</evidence>
<dbReference type="PANTHER" id="PTHR45339">
    <property type="entry name" value="HYBRID SIGNAL TRANSDUCTION HISTIDINE KINASE J"/>
    <property type="match status" value="1"/>
</dbReference>
<feature type="modified residue" description="4-aspartylphosphate" evidence="17">
    <location>
        <position position="823"/>
    </location>
</feature>
<dbReference type="SMART" id="SM00091">
    <property type="entry name" value="PAS"/>
    <property type="match status" value="3"/>
</dbReference>
<dbReference type="InterPro" id="IPR000014">
    <property type="entry name" value="PAS"/>
</dbReference>
<dbReference type="PROSITE" id="PS50110">
    <property type="entry name" value="RESPONSE_REGULATORY"/>
    <property type="match status" value="1"/>
</dbReference>
<feature type="domain" description="PAS" evidence="20">
    <location>
        <begin position="8"/>
        <end position="80"/>
    </location>
</feature>
<evidence type="ECO:0000256" key="8">
    <source>
        <dbReference type="ARBA" id="ARBA00022741"/>
    </source>
</evidence>
<evidence type="ECO:0000313" key="24">
    <source>
        <dbReference type="Proteomes" id="UP000242881"/>
    </source>
</evidence>
<dbReference type="PROSITE" id="PS50113">
    <property type="entry name" value="PAC"/>
    <property type="match status" value="3"/>
</dbReference>
<evidence type="ECO:0000256" key="16">
    <source>
        <dbReference type="PROSITE-ProRule" id="PRU00110"/>
    </source>
</evidence>
<keyword evidence="11" id="KW-1133">Transmembrane helix</keyword>
<dbReference type="Pfam" id="PF13426">
    <property type="entry name" value="PAS_9"/>
    <property type="match status" value="1"/>
</dbReference>
<comment type="catalytic activity">
    <reaction evidence="1">
        <text>ATP + protein L-histidine = ADP + protein N-phospho-L-histidine.</text>
        <dbReference type="EC" id="2.7.13.3"/>
    </reaction>
</comment>
<dbReference type="InterPro" id="IPR001610">
    <property type="entry name" value="PAC"/>
</dbReference>
<evidence type="ECO:0000313" key="23">
    <source>
        <dbReference type="EMBL" id="PMP70248.1"/>
    </source>
</evidence>
<feature type="domain" description="Response regulatory" evidence="19">
    <location>
        <begin position="774"/>
        <end position="890"/>
    </location>
</feature>
<dbReference type="InterPro" id="IPR035965">
    <property type="entry name" value="PAS-like_dom_sf"/>
</dbReference>
<gene>
    <name evidence="23" type="ORF">C0187_05760</name>
</gene>
<dbReference type="Gene3D" id="3.30.565.10">
    <property type="entry name" value="Histidine kinase-like ATPase, C-terminal domain"/>
    <property type="match status" value="1"/>
</dbReference>
<proteinExistence type="predicted"/>
<dbReference type="NCBIfam" id="TIGR00229">
    <property type="entry name" value="sensory_box"/>
    <property type="match status" value="2"/>
</dbReference>
<accession>A0A2J6WIN0</accession>
<dbReference type="SUPFAM" id="SSF55874">
    <property type="entry name" value="ATPase domain of HSP90 chaperone/DNA topoisomerase II/histidine kinase"/>
    <property type="match status" value="1"/>
</dbReference>
<dbReference type="PROSITE" id="PS50894">
    <property type="entry name" value="HPT"/>
    <property type="match status" value="1"/>
</dbReference>
<dbReference type="PANTHER" id="PTHR45339:SF1">
    <property type="entry name" value="HYBRID SIGNAL TRANSDUCTION HISTIDINE KINASE J"/>
    <property type="match status" value="1"/>
</dbReference>
<keyword evidence="12" id="KW-0902">Two-component regulatory system</keyword>
<dbReference type="InterPro" id="IPR036890">
    <property type="entry name" value="HATPase_C_sf"/>
</dbReference>
<reference evidence="23 24" key="1">
    <citation type="submission" date="2018-01" db="EMBL/GenBank/DDBJ databases">
        <title>Metagenomic assembled genomes from two thermal pools in the Uzon Caldera, Kamchatka, Russia.</title>
        <authorList>
            <person name="Wilkins L."/>
            <person name="Ettinger C."/>
        </authorList>
    </citation>
    <scope>NUCLEOTIDE SEQUENCE [LARGE SCALE GENOMIC DNA]</scope>
    <source>
        <strain evidence="23">ZAV-05</strain>
    </source>
</reference>
<evidence type="ECO:0000259" key="19">
    <source>
        <dbReference type="PROSITE" id="PS50110"/>
    </source>
</evidence>
<dbReference type="SMART" id="SM00387">
    <property type="entry name" value="HATPase_c"/>
    <property type="match status" value="1"/>
</dbReference>
<evidence type="ECO:0000256" key="1">
    <source>
        <dbReference type="ARBA" id="ARBA00000085"/>
    </source>
</evidence>
<evidence type="ECO:0000256" key="6">
    <source>
        <dbReference type="ARBA" id="ARBA00022679"/>
    </source>
</evidence>
<sequence length="1095" mass="126223">MSDKTKFSIDEIWYALESGDIGVWFWDNSTGKVLWSDHAYRMLGYYPNEFEMSYEKWVELLHPEDIEYVQLSLAKQMEIKKSFTIDFRLRAKDGSYKWIRGSGKVIKYADDGSMLYLTGTLIDITEKKNAEILLQEKLYLLEEAEKIAKIGSWELDIKNNKLFWSNEIYDIFEIDKQEFGASCDAFISTVHPDDREKVSDAYWESVRMKKSYQVEHRLLMSDGRIKYVIERGKTFYNKDGEPIRSIGTVQDITEKVLLEKSVKEQEIIFKSIFDRAPVGIIFTNKFGDIILINDYLLELLEHNYQDLKNKNISEIIFSEDYEKEQIFIQGILNNEIDYYRIENRYVKRDGSLIWMDSNRSSLKDEDGNIKNLISVVVNINDKKIAEQEIIKAKEEAERANQAKSTFLANMSHEIRTPLNGIIGISQLLIKENLPKHMLEYVKHLNMASHHLLDIINDILDFSSIESGEIKILNDIFSLKDTIDEVIKVLYYRAKEKKIEFTVFIDPLIPAKIIGDPLRVKQILINLLGNAIKFTEIGYVSLDVFIKNSTENCVEILFVIKDTGIGINDDKKQKLFTPFFQGDQSVTKKYGGTGLGLTIVKRLLDVMNGNINFVSEPGKGTTFYVTLKFGIDDSSGLFYNEKITNLNVLFISDLSLFSQNILKILESLKFKVTVFDETFSFENSKIDIVFAVHSTKNEEIINNVFKLFESSKAIIITNLSKLEAQKIFTKKPFIMEKPVLPSDIFNAVTKILFKEDLAKEEKYLKNSDFPIQDLHALIVEDNVINQIVLQNMLKQFNISSDFANDGLEAVNLAKKKKYDIVFMDIQMPNMDGYEATRQIRMIPDYVDIPIIAVSAHAFKADADKSIEAGMNDHLTKPVSMNELFKTISKWVKLKYTFSNEPKTDSVSEIPFLDFQDLKMRGSDPENIKFLVNLFVEEINRDIPIIKQCIQENEIEKLQKIIHKHKGASGNVSLVDIHKNLVEIDKLLKAKTEPKMIKNLFDKFFDQIDILNSYKETLEGSRKEIVSFKKISKDDIEELTKLLLDNNLKAIEKYEDMKYGLSSVDGLLTNQLGLAISNLNFTEAFMILDELKKKGLL</sequence>
<evidence type="ECO:0000256" key="4">
    <source>
        <dbReference type="ARBA" id="ARBA00022475"/>
    </source>
</evidence>
<dbReference type="SMART" id="SM00388">
    <property type="entry name" value="HisKA"/>
    <property type="match status" value="1"/>
</dbReference>
<feature type="domain" description="PAC" evidence="21">
    <location>
        <begin position="212"/>
        <end position="264"/>
    </location>
</feature>
<dbReference type="PRINTS" id="PR00344">
    <property type="entry name" value="BCTRLSENSOR"/>
</dbReference>
<feature type="domain" description="PAC" evidence="21">
    <location>
        <begin position="339"/>
        <end position="391"/>
    </location>
</feature>
<dbReference type="SMART" id="SM00086">
    <property type="entry name" value="PAC"/>
    <property type="match status" value="3"/>
</dbReference>
<evidence type="ECO:0000256" key="13">
    <source>
        <dbReference type="ARBA" id="ARBA00023136"/>
    </source>
</evidence>
<dbReference type="InterPro" id="IPR003661">
    <property type="entry name" value="HisK_dim/P_dom"/>
</dbReference>
<evidence type="ECO:0000256" key="2">
    <source>
        <dbReference type="ARBA" id="ARBA00004651"/>
    </source>
</evidence>
<feature type="domain" description="PAS" evidence="20">
    <location>
        <begin position="265"/>
        <end position="335"/>
    </location>
</feature>
<dbReference type="SMART" id="SM00448">
    <property type="entry name" value="REC"/>
    <property type="match status" value="1"/>
</dbReference>
<keyword evidence="4" id="KW-1003">Cell membrane</keyword>
<evidence type="ECO:0000256" key="11">
    <source>
        <dbReference type="ARBA" id="ARBA00022989"/>
    </source>
</evidence>
<dbReference type="Proteomes" id="UP000242881">
    <property type="component" value="Unassembled WGS sequence"/>
</dbReference>
<evidence type="ECO:0000259" key="18">
    <source>
        <dbReference type="PROSITE" id="PS50109"/>
    </source>
</evidence>